<dbReference type="EC" id="3.5.4.26" evidence="13"/>
<dbReference type="CDD" id="cd01284">
    <property type="entry name" value="Riboflavin_deaminase-reductase"/>
    <property type="match status" value="1"/>
</dbReference>
<dbReference type="Gene3D" id="3.40.140.10">
    <property type="entry name" value="Cytidine Deaminase, domain 2"/>
    <property type="match status" value="1"/>
</dbReference>
<dbReference type="InterPro" id="IPR024072">
    <property type="entry name" value="DHFR-like_dom_sf"/>
</dbReference>
<dbReference type="InterPro" id="IPR050765">
    <property type="entry name" value="Riboflavin_Biosynth_HTPR"/>
</dbReference>
<name>I5C5E3_9BACT</name>
<evidence type="ECO:0000256" key="5">
    <source>
        <dbReference type="ARBA" id="ARBA00007417"/>
    </source>
</evidence>
<feature type="binding site" evidence="15">
    <location>
        <position position="186"/>
    </location>
    <ligand>
        <name>substrate</name>
    </ligand>
</feature>
<dbReference type="EC" id="1.1.1.193" evidence="13"/>
<evidence type="ECO:0000256" key="2">
    <source>
        <dbReference type="ARBA" id="ARBA00004882"/>
    </source>
</evidence>
<keyword evidence="19" id="KW-1185">Reference proteome</keyword>
<dbReference type="UniPathway" id="UPA00275">
    <property type="reaction ID" value="UER00401"/>
</dbReference>
<dbReference type="GO" id="GO:0008835">
    <property type="term" value="F:diaminohydroxyphosphoribosylaminopyrimidine deaminase activity"/>
    <property type="evidence" value="ECO:0007669"/>
    <property type="project" value="UniProtKB-EC"/>
</dbReference>
<evidence type="ECO:0000259" key="17">
    <source>
        <dbReference type="PROSITE" id="PS51747"/>
    </source>
</evidence>
<dbReference type="InterPro" id="IPR016193">
    <property type="entry name" value="Cytidine_deaminase-like"/>
</dbReference>
<comment type="function">
    <text evidence="1 13">Converts 2,5-diamino-6-(ribosylamino)-4(3h)-pyrimidinone 5'-phosphate into 5-amino-6-(ribosylamino)-2,4(1h,3h)-pyrimidinedione 5'-phosphate.</text>
</comment>
<evidence type="ECO:0000256" key="7">
    <source>
        <dbReference type="ARBA" id="ARBA00022723"/>
    </source>
</evidence>
<feature type="binding site" evidence="16">
    <location>
        <position position="77"/>
    </location>
    <ligand>
        <name>Zn(2+)</name>
        <dbReference type="ChEBI" id="CHEBI:29105"/>
        <note>catalytic</note>
    </ligand>
</feature>
<comment type="similarity">
    <text evidence="4 13">In the N-terminal section; belongs to the cytidine and deoxycytidylate deaminase family.</text>
</comment>
<keyword evidence="8 13" id="KW-0378">Hydrolase</keyword>
<feature type="domain" description="CMP/dCMP-type deaminase" evidence="17">
    <location>
        <begin position="1"/>
        <end position="125"/>
    </location>
</feature>
<dbReference type="AlphaFoldDB" id="I5C5E3"/>
<dbReference type="Gene3D" id="3.40.430.10">
    <property type="entry name" value="Dihydrofolate Reductase, subunit A"/>
    <property type="match status" value="1"/>
</dbReference>
<dbReference type="InterPro" id="IPR016192">
    <property type="entry name" value="APOBEC/CMP_deaminase_Zn-bd"/>
</dbReference>
<sequence>MSDERYMRRALELAALGAGHVSPNPMVGCVIVHEDEIIGEGYHQAYGGPHAEVHAVRAVQDPARLAASTVYVTLEPCAHWGKTPPCADLLVESAVKKVVIAALDTNPLVAGKGVAKLRAAGIEVEVGILEREVRHQNRRFFATLRRKRPYIILKWAQTADGFVARENGDSKWISSSLSRQLVHRWRAEEDAILVGAGTAIADNPRLDVRDWVGPSPTRVLLDEHLEVPEDRHVLADGQLTLIYHRQEEFTAPKVIQGPIYVPQGPGSQLHGSLEDLFGRGIRSIFVEGGAGILRSFVEQELWDEARVFTSAQRFHSGLAAPRLGVSAAHVEEIGGDQLAYYYREAQAEVADAPPGAFN</sequence>
<dbReference type="Pfam" id="PF00383">
    <property type="entry name" value="dCMP_cyt_deam_1"/>
    <property type="match status" value="1"/>
</dbReference>
<feature type="binding site" evidence="16">
    <location>
        <position position="50"/>
    </location>
    <ligand>
        <name>Zn(2+)</name>
        <dbReference type="ChEBI" id="CHEBI:29105"/>
        <note>catalytic</note>
    </ligand>
</feature>
<dbReference type="PROSITE" id="PS00903">
    <property type="entry name" value="CYT_DCMP_DEAMINASES_1"/>
    <property type="match status" value="1"/>
</dbReference>
<dbReference type="InterPro" id="IPR002734">
    <property type="entry name" value="RibDG_C"/>
</dbReference>
<evidence type="ECO:0000256" key="6">
    <source>
        <dbReference type="ARBA" id="ARBA00022619"/>
    </source>
</evidence>
<dbReference type="GO" id="GO:0008270">
    <property type="term" value="F:zinc ion binding"/>
    <property type="evidence" value="ECO:0007669"/>
    <property type="project" value="InterPro"/>
</dbReference>
<comment type="catalytic activity">
    <reaction evidence="13">
        <text>2,5-diamino-6-hydroxy-4-(5-phosphoribosylamino)-pyrimidine + H2O + H(+) = 5-amino-6-(5-phospho-D-ribosylamino)uracil + NH4(+)</text>
        <dbReference type="Rhea" id="RHEA:21868"/>
        <dbReference type="ChEBI" id="CHEBI:15377"/>
        <dbReference type="ChEBI" id="CHEBI:15378"/>
        <dbReference type="ChEBI" id="CHEBI:28938"/>
        <dbReference type="ChEBI" id="CHEBI:58453"/>
        <dbReference type="ChEBI" id="CHEBI:58614"/>
        <dbReference type="EC" id="3.5.4.26"/>
    </reaction>
</comment>
<evidence type="ECO:0000256" key="12">
    <source>
        <dbReference type="ARBA" id="ARBA00023268"/>
    </source>
</evidence>
<dbReference type="SUPFAM" id="SSF53927">
    <property type="entry name" value="Cytidine deaminase-like"/>
    <property type="match status" value="1"/>
</dbReference>
<feature type="binding site" evidence="15">
    <location>
        <position position="287"/>
    </location>
    <ligand>
        <name>substrate</name>
    </ligand>
</feature>
<feature type="binding site" evidence="15">
    <location>
        <position position="209"/>
    </location>
    <ligand>
        <name>substrate</name>
    </ligand>
</feature>
<dbReference type="InterPro" id="IPR004794">
    <property type="entry name" value="Eubact_RibD"/>
</dbReference>
<comment type="cofactor">
    <cofactor evidence="13 16">
        <name>Zn(2+)</name>
        <dbReference type="ChEBI" id="CHEBI:29105"/>
    </cofactor>
    <text evidence="13 16">Binds 1 zinc ion.</text>
</comment>
<feature type="binding site" evidence="15">
    <location>
        <position position="156"/>
    </location>
    <ligand>
        <name>NADP(+)</name>
        <dbReference type="ChEBI" id="CHEBI:58349"/>
    </ligand>
</feature>
<feature type="binding site" evidence="15">
    <location>
        <position position="170"/>
    </location>
    <ligand>
        <name>substrate</name>
    </ligand>
</feature>
<organism evidence="18 19">
    <name type="scientific">Nitritalea halalkaliphila LW7</name>
    <dbReference type="NCBI Taxonomy" id="1189621"/>
    <lineage>
        <taxon>Bacteria</taxon>
        <taxon>Pseudomonadati</taxon>
        <taxon>Bacteroidota</taxon>
        <taxon>Cytophagia</taxon>
        <taxon>Cytophagales</taxon>
        <taxon>Cyclobacteriaceae</taxon>
        <taxon>Nitritalea</taxon>
    </lineage>
</organism>
<evidence type="ECO:0000256" key="9">
    <source>
        <dbReference type="ARBA" id="ARBA00022833"/>
    </source>
</evidence>
<dbReference type="InterPro" id="IPR002125">
    <property type="entry name" value="CMP_dCMP_dom"/>
</dbReference>
<evidence type="ECO:0000313" key="19">
    <source>
        <dbReference type="Proteomes" id="UP000005551"/>
    </source>
</evidence>
<dbReference type="GO" id="GO:0009231">
    <property type="term" value="P:riboflavin biosynthetic process"/>
    <property type="evidence" value="ECO:0007669"/>
    <property type="project" value="UniProtKB-UniPathway"/>
</dbReference>
<keyword evidence="10 13" id="KW-0521">NADP</keyword>
<dbReference type="NCBIfam" id="TIGR00326">
    <property type="entry name" value="eubact_ribD"/>
    <property type="match status" value="1"/>
</dbReference>
<comment type="catalytic activity">
    <reaction evidence="13">
        <text>5-amino-6-(5-phospho-D-ribitylamino)uracil + NADP(+) = 5-amino-6-(5-phospho-D-ribosylamino)uracil + NADPH + H(+)</text>
        <dbReference type="Rhea" id="RHEA:17845"/>
        <dbReference type="ChEBI" id="CHEBI:15378"/>
        <dbReference type="ChEBI" id="CHEBI:57783"/>
        <dbReference type="ChEBI" id="CHEBI:58349"/>
        <dbReference type="ChEBI" id="CHEBI:58421"/>
        <dbReference type="ChEBI" id="CHEBI:58453"/>
        <dbReference type="EC" id="1.1.1.193"/>
    </reaction>
</comment>
<feature type="binding site" evidence="15">
    <location>
        <begin position="289"/>
        <end position="295"/>
    </location>
    <ligand>
        <name>NADP(+)</name>
        <dbReference type="ChEBI" id="CHEBI:58349"/>
    </ligand>
</feature>
<evidence type="ECO:0000256" key="15">
    <source>
        <dbReference type="PIRSR" id="PIRSR006769-2"/>
    </source>
</evidence>
<gene>
    <name evidence="18" type="ORF">A3SI_06954</name>
</gene>
<feature type="binding site" evidence="15">
    <location>
        <position position="172"/>
    </location>
    <ligand>
        <name>NADP(+)</name>
        <dbReference type="ChEBI" id="CHEBI:58349"/>
    </ligand>
</feature>
<dbReference type="PANTHER" id="PTHR38011:SF7">
    <property type="entry name" value="2,5-DIAMINO-6-RIBOSYLAMINO-4(3H)-PYRIMIDINONE 5'-PHOSPHATE REDUCTASE"/>
    <property type="match status" value="1"/>
</dbReference>
<comment type="pathway">
    <text evidence="2 13">Cofactor biosynthesis; riboflavin biosynthesis; 5-amino-6-(D-ribitylamino)uracil from GTP: step 2/4.</text>
</comment>
<dbReference type="SUPFAM" id="SSF53597">
    <property type="entry name" value="Dihydrofolate reductase-like"/>
    <property type="match status" value="1"/>
</dbReference>
<evidence type="ECO:0000256" key="3">
    <source>
        <dbReference type="ARBA" id="ARBA00004910"/>
    </source>
</evidence>
<dbReference type="PATRIC" id="fig|1189621.3.peg.1448"/>
<feature type="binding site" evidence="15">
    <location>
        <position position="202"/>
    </location>
    <ligand>
        <name>NADP(+)</name>
        <dbReference type="ChEBI" id="CHEBI:58349"/>
    </ligand>
</feature>
<dbReference type="Proteomes" id="UP000005551">
    <property type="component" value="Unassembled WGS sequence"/>
</dbReference>
<reference evidence="18 19" key="1">
    <citation type="submission" date="2012-05" db="EMBL/GenBank/DDBJ databases">
        <title>Genome sequence of Nitritalea halalkaliphila LW7.</title>
        <authorList>
            <person name="Jangir P.K."/>
            <person name="Singh A."/>
            <person name="Shivaji S."/>
            <person name="Sharma R."/>
        </authorList>
    </citation>
    <scope>NUCLEOTIDE SEQUENCE [LARGE SCALE GENOMIC DNA]</scope>
    <source>
        <strain evidence="18 19">LW7</strain>
    </source>
</reference>
<evidence type="ECO:0000256" key="13">
    <source>
        <dbReference type="PIRNR" id="PIRNR006769"/>
    </source>
</evidence>
<evidence type="ECO:0000256" key="14">
    <source>
        <dbReference type="PIRSR" id="PIRSR006769-1"/>
    </source>
</evidence>
<dbReference type="PANTHER" id="PTHR38011">
    <property type="entry name" value="DIHYDROFOLATE REDUCTASE FAMILY PROTEIN (AFU_ORTHOLOGUE AFUA_8G06820)"/>
    <property type="match status" value="1"/>
</dbReference>
<dbReference type="STRING" id="1189621.A3SI_06954"/>
<dbReference type="EMBL" id="AJYA01000016">
    <property type="protein sequence ID" value="EIM77045.1"/>
    <property type="molecule type" value="Genomic_DNA"/>
</dbReference>
<feature type="active site" description="Proton donor" evidence="14">
    <location>
        <position position="52"/>
    </location>
</feature>
<keyword evidence="6 13" id="KW-0686">Riboflavin biosynthesis</keyword>
<comment type="pathway">
    <text evidence="3 13">Cofactor biosynthesis; riboflavin biosynthesis; 5-amino-6-(D-ribitylamino)uracil from GTP: step 3/4.</text>
</comment>
<feature type="binding site" evidence="15">
    <location>
        <position position="198"/>
    </location>
    <ligand>
        <name>NADP(+)</name>
        <dbReference type="ChEBI" id="CHEBI:58349"/>
    </ligand>
</feature>
<comment type="caution">
    <text evidence="18">The sequence shown here is derived from an EMBL/GenBank/DDBJ whole genome shotgun (WGS) entry which is preliminary data.</text>
</comment>
<feature type="binding site" evidence="16">
    <location>
        <position position="86"/>
    </location>
    <ligand>
        <name>Zn(2+)</name>
        <dbReference type="ChEBI" id="CHEBI:29105"/>
        <note>catalytic</note>
    </ligand>
</feature>
<dbReference type="Pfam" id="PF01872">
    <property type="entry name" value="RibD_C"/>
    <property type="match status" value="1"/>
</dbReference>
<evidence type="ECO:0000256" key="16">
    <source>
        <dbReference type="PIRSR" id="PIRSR006769-3"/>
    </source>
</evidence>
<evidence type="ECO:0000256" key="4">
    <source>
        <dbReference type="ARBA" id="ARBA00005259"/>
    </source>
</evidence>
<evidence type="ECO:0000313" key="18">
    <source>
        <dbReference type="EMBL" id="EIM77045.1"/>
    </source>
</evidence>
<evidence type="ECO:0000256" key="11">
    <source>
        <dbReference type="ARBA" id="ARBA00023002"/>
    </source>
</evidence>
<keyword evidence="9 13" id="KW-0862">Zinc</keyword>
<keyword evidence="7 13" id="KW-0479">Metal-binding</keyword>
<dbReference type="PROSITE" id="PS51747">
    <property type="entry name" value="CYT_DCMP_DEAMINASES_2"/>
    <property type="match status" value="1"/>
</dbReference>
<comment type="similarity">
    <text evidence="5 13">In the C-terminal section; belongs to the HTP reductase family.</text>
</comment>
<evidence type="ECO:0000256" key="8">
    <source>
        <dbReference type="ARBA" id="ARBA00022801"/>
    </source>
</evidence>
<dbReference type="PIRSF" id="PIRSF006769">
    <property type="entry name" value="RibD"/>
    <property type="match status" value="1"/>
</dbReference>
<accession>I5C5E3</accession>
<proteinExistence type="inferred from homology"/>
<dbReference type="FunFam" id="3.40.140.10:FF:000025">
    <property type="entry name" value="Riboflavin biosynthesis protein RibD"/>
    <property type="match status" value="1"/>
</dbReference>
<evidence type="ECO:0000256" key="10">
    <source>
        <dbReference type="ARBA" id="ARBA00022857"/>
    </source>
</evidence>
<evidence type="ECO:0000256" key="1">
    <source>
        <dbReference type="ARBA" id="ARBA00002151"/>
    </source>
</evidence>
<keyword evidence="11 13" id="KW-0560">Oxidoreductase</keyword>
<dbReference type="GO" id="GO:0008703">
    <property type="term" value="F:5-amino-6-(5-phosphoribosylamino)uracil reductase activity"/>
    <property type="evidence" value="ECO:0007669"/>
    <property type="project" value="UniProtKB-EC"/>
</dbReference>
<dbReference type="RefSeq" id="WP_009054241.1">
    <property type="nucleotide sequence ID" value="NZ_AJYA01000016.1"/>
</dbReference>
<protein>
    <recommendedName>
        <fullName evidence="13">Riboflavin biosynthesis protein RibD</fullName>
    </recommendedName>
    <domain>
        <recommendedName>
            <fullName evidence="13">Diaminohydroxyphosphoribosylaminopyrimidine deaminase</fullName>
            <shortName evidence="13">DRAP deaminase</shortName>
            <ecNumber evidence="13">3.5.4.26</ecNumber>
        </recommendedName>
        <alternativeName>
            <fullName evidence="13">Riboflavin-specific deaminase</fullName>
        </alternativeName>
    </domain>
    <domain>
        <recommendedName>
            <fullName evidence="13">5-amino-6-(5-phosphoribosylamino)uracil reductase</fullName>
            <ecNumber evidence="13">1.1.1.193</ecNumber>
        </recommendedName>
        <alternativeName>
            <fullName evidence="13">HTP reductase</fullName>
        </alternativeName>
    </domain>
</protein>
<keyword evidence="12" id="KW-0511">Multifunctional enzyme</keyword>
<feature type="binding site" evidence="15">
    <location>
        <position position="206"/>
    </location>
    <ligand>
        <name>substrate</name>
    </ligand>
</feature>